<comment type="caution">
    <text evidence="1">The sequence shown here is derived from an EMBL/GenBank/DDBJ whole genome shotgun (WGS) entry which is preliminary data.</text>
</comment>
<gene>
    <name evidence="1" type="ORF">E2C01_027297</name>
</gene>
<sequence length="61" mass="6937">MHWDTCTCNGLMGNEDLRKLRMLLNVFIRIYLKVLPPYNSVSTSFPYLPLSLHSHSASGTP</sequence>
<evidence type="ECO:0000313" key="1">
    <source>
        <dbReference type="EMBL" id="MPC33929.1"/>
    </source>
</evidence>
<proteinExistence type="predicted"/>
<organism evidence="1 2">
    <name type="scientific">Portunus trituberculatus</name>
    <name type="common">Swimming crab</name>
    <name type="synonym">Neptunus trituberculatus</name>
    <dbReference type="NCBI Taxonomy" id="210409"/>
    <lineage>
        <taxon>Eukaryota</taxon>
        <taxon>Metazoa</taxon>
        <taxon>Ecdysozoa</taxon>
        <taxon>Arthropoda</taxon>
        <taxon>Crustacea</taxon>
        <taxon>Multicrustacea</taxon>
        <taxon>Malacostraca</taxon>
        <taxon>Eumalacostraca</taxon>
        <taxon>Eucarida</taxon>
        <taxon>Decapoda</taxon>
        <taxon>Pleocyemata</taxon>
        <taxon>Brachyura</taxon>
        <taxon>Eubrachyura</taxon>
        <taxon>Portunoidea</taxon>
        <taxon>Portunidae</taxon>
        <taxon>Portuninae</taxon>
        <taxon>Portunus</taxon>
    </lineage>
</organism>
<dbReference type="AlphaFoldDB" id="A0A5B7ELA1"/>
<name>A0A5B7ELA1_PORTR</name>
<accession>A0A5B7ELA1</accession>
<keyword evidence="2" id="KW-1185">Reference proteome</keyword>
<reference evidence="1 2" key="1">
    <citation type="submission" date="2019-05" db="EMBL/GenBank/DDBJ databases">
        <title>Another draft genome of Portunus trituberculatus and its Hox gene families provides insights of decapod evolution.</title>
        <authorList>
            <person name="Jeong J.-H."/>
            <person name="Song I."/>
            <person name="Kim S."/>
            <person name="Choi T."/>
            <person name="Kim D."/>
            <person name="Ryu S."/>
            <person name="Kim W."/>
        </authorList>
    </citation>
    <scope>NUCLEOTIDE SEQUENCE [LARGE SCALE GENOMIC DNA]</scope>
    <source>
        <tissue evidence="1">Muscle</tissue>
    </source>
</reference>
<dbReference type="Proteomes" id="UP000324222">
    <property type="component" value="Unassembled WGS sequence"/>
</dbReference>
<evidence type="ECO:0000313" key="2">
    <source>
        <dbReference type="Proteomes" id="UP000324222"/>
    </source>
</evidence>
<dbReference type="EMBL" id="VSRR010002941">
    <property type="protein sequence ID" value="MPC33929.1"/>
    <property type="molecule type" value="Genomic_DNA"/>
</dbReference>
<protein>
    <submittedName>
        <fullName evidence="1">Uncharacterized protein</fullName>
    </submittedName>
</protein>